<organism evidence="9 10">
    <name type="scientific">Leucobacter chromiireducens subsp. solipictus</name>
    <dbReference type="NCBI Taxonomy" id="398235"/>
    <lineage>
        <taxon>Bacteria</taxon>
        <taxon>Bacillati</taxon>
        <taxon>Actinomycetota</taxon>
        <taxon>Actinomycetes</taxon>
        <taxon>Micrococcales</taxon>
        <taxon>Microbacteriaceae</taxon>
        <taxon>Leucobacter</taxon>
    </lineage>
</organism>
<evidence type="ECO:0000256" key="5">
    <source>
        <dbReference type="ARBA" id="ARBA00022989"/>
    </source>
</evidence>
<accession>A0ABS1SJA5</accession>
<dbReference type="EMBL" id="QYAC01000009">
    <property type="protein sequence ID" value="MBL3680652.1"/>
    <property type="molecule type" value="Genomic_DNA"/>
</dbReference>
<evidence type="ECO:0000313" key="9">
    <source>
        <dbReference type="EMBL" id="MBL3680652.1"/>
    </source>
</evidence>
<feature type="transmembrane region" description="Helical" evidence="8">
    <location>
        <begin position="6"/>
        <end position="24"/>
    </location>
</feature>
<evidence type="ECO:0000256" key="2">
    <source>
        <dbReference type="ARBA" id="ARBA00004829"/>
    </source>
</evidence>
<evidence type="ECO:0000256" key="8">
    <source>
        <dbReference type="SAM" id="Phobius"/>
    </source>
</evidence>
<sequence>MTGLVGFSYLAALAAGIGCMLLIDRRFRLFYWRSPAAASLVTLAGTAFLLLWDAAGIASGIFLRGDPVHATGVVLAPEMPLEEPVFLVFLVLCTMILYTGAARLLGARTPRARPAPNDRTEPGS</sequence>
<comment type="subcellular location">
    <subcellularLocation>
        <location evidence="1">Membrane</location>
        <topology evidence="1">Multi-pass membrane protein</topology>
    </subcellularLocation>
</comment>
<proteinExistence type="predicted"/>
<dbReference type="Proteomes" id="UP001645859">
    <property type="component" value="Unassembled WGS sequence"/>
</dbReference>
<gene>
    <name evidence="9" type="ORF">D3230_15340</name>
</gene>
<evidence type="ECO:0000256" key="3">
    <source>
        <dbReference type="ARBA" id="ARBA00022692"/>
    </source>
</evidence>
<feature type="transmembrane region" description="Helical" evidence="8">
    <location>
        <begin position="85"/>
        <end position="105"/>
    </location>
</feature>
<keyword evidence="7" id="KW-0413">Isomerase</keyword>
<evidence type="ECO:0000313" key="10">
    <source>
        <dbReference type="Proteomes" id="UP001645859"/>
    </source>
</evidence>
<keyword evidence="3 8" id="KW-0812">Transmembrane</keyword>
<protein>
    <submittedName>
        <fullName evidence="9">Lycopene cyclase domain-containing protein</fullName>
    </submittedName>
</protein>
<evidence type="ECO:0000256" key="6">
    <source>
        <dbReference type="ARBA" id="ARBA00023136"/>
    </source>
</evidence>
<reference evidence="9 10" key="1">
    <citation type="submission" date="2018-09" db="EMBL/GenBank/DDBJ databases">
        <title>Comparative genomics of Leucobacter spp.</title>
        <authorList>
            <person name="Reis A.C."/>
            <person name="Kolvenbach B.A."/>
            <person name="Corvini P.F.X."/>
            <person name="Nunes O.C."/>
        </authorList>
    </citation>
    <scope>NUCLEOTIDE SEQUENCE [LARGE SCALE GENOMIC DNA]</scope>
    <source>
        <strain evidence="9 10">TAN 31504</strain>
    </source>
</reference>
<comment type="pathway">
    <text evidence="2">Carotenoid biosynthesis.</text>
</comment>
<comment type="caution">
    <text evidence="9">The sequence shown here is derived from an EMBL/GenBank/DDBJ whole genome shotgun (WGS) entry which is preliminary data.</text>
</comment>
<evidence type="ECO:0000256" key="7">
    <source>
        <dbReference type="ARBA" id="ARBA00023235"/>
    </source>
</evidence>
<keyword evidence="5 8" id="KW-1133">Transmembrane helix</keyword>
<dbReference type="InterPro" id="IPR017825">
    <property type="entry name" value="Lycopene_cyclase_dom"/>
</dbReference>
<keyword evidence="10" id="KW-1185">Reference proteome</keyword>
<keyword evidence="4" id="KW-0125">Carotenoid biosynthesis</keyword>
<evidence type="ECO:0000256" key="4">
    <source>
        <dbReference type="ARBA" id="ARBA00022746"/>
    </source>
</evidence>
<dbReference type="RefSeq" id="WP_202345927.1">
    <property type="nucleotide sequence ID" value="NZ_BAAAPI010000010.1"/>
</dbReference>
<evidence type="ECO:0000256" key="1">
    <source>
        <dbReference type="ARBA" id="ARBA00004141"/>
    </source>
</evidence>
<name>A0ABS1SJA5_9MICO</name>
<feature type="transmembrane region" description="Helical" evidence="8">
    <location>
        <begin position="36"/>
        <end position="65"/>
    </location>
</feature>
<keyword evidence="6 8" id="KW-0472">Membrane</keyword>
<dbReference type="NCBIfam" id="TIGR03462">
    <property type="entry name" value="CarR_dom_SF"/>
    <property type="match status" value="1"/>
</dbReference>